<sequence length="772" mass="85233">MTVTAHNQRLVRTFTTTTIRGSNLTTVYLENGSVGLALAFPCDGLPWIVHWGRPLADPQSASNLYDALAPQNVSGNLDGTLFPSIIPTQAESWSGRSRFVVRRHGVELFCRFSVTSLTADQEGKLVDPLSPLATQLISYKPSQLEQAMKSSPTYPRQENVPHVIVQAEDAEQGVCLYWELQLLDSGLVRQRVKVVNSQSDLLSVQTVELGYNLPSVVSEVLTTTGHHLRERSPQRQELVKGRLEKNSLMGRPDFDATLLMNVGTRGFGFEQGEIYSVHVGCSGNSTVSVEAIPFASPVLGGGELLFGGEADLGESEEYTSPWVYGSYGHGLNQVSHRFHDLLRQLHPNLAAKPRPVILNTWEAVYFQHSFPTLRSLADKAADCGVERFVVDDGWFGSRRSDHSGLGDWQVSPEVWPQGLKPLADYVHNKDMEFGLWFEPEMINLDSDTARAHPDWILSPTVHRSAVQGRYQQVIDLTNPEVLDYVFSAMDSLVEQIGIDYIKWDHNKLVSEPVSRLTGLPAVHRQTEAVYAIIDALKLRHPGLEIESCSSGGGRVDMGILTRCDRIWVSDCVDPVERATIQPYTSLLVAPEMMGEHIGDSPAHSTARVTSLPLRAAMSLLGHLGVEWNLNTVSQDQLEQLRDWIAVYKQSRLLVADGQAQLVHADSPDPSVRLDGLVSADKTQALFRFTQVTTSVNYPAAPIRLPGLDPQALYRICPLPVSQDLSQIGNGQTPLSWWSQQGLTVNGEALQTYGVRPPQLHPAQAVVFSARTV</sequence>
<dbReference type="Pfam" id="PF16875">
    <property type="entry name" value="Glyco_hydro_36N"/>
    <property type="match status" value="1"/>
</dbReference>
<comment type="catalytic activity">
    <reaction evidence="1">
        <text>Hydrolysis of terminal, non-reducing alpha-D-galactose residues in alpha-D-galactosides, including galactose oligosaccharides, galactomannans and galactolipids.</text>
        <dbReference type="EC" id="3.2.1.22"/>
    </reaction>
</comment>
<keyword evidence="3" id="KW-0378">Hydrolase</keyword>
<dbReference type="HOGENOM" id="CLU_009640_3_1_11"/>
<dbReference type="EC" id="3.2.1.22" evidence="2"/>
<evidence type="ECO:0000256" key="3">
    <source>
        <dbReference type="ARBA" id="ARBA00022801"/>
    </source>
</evidence>
<dbReference type="PANTHER" id="PTHR43053">
    <property type="entry name" value="GLYCOSIDASE FAMILY 31"/>
    <property type="match status" value="1"/>
</dbReference>
<dbReference type="Proteomes" id="UP000005777">
    <property type="component" value="Unassembled WGS sequence"/>
</dbReference>
<dbReference type="InterPro" id="IPR031704">
    <property type="entry name" value="Glyco_hydro_36_N"/>
</dbReference>
<dbReference type="CDD" id="cd14791">
    <property type="entry name" value="GH36"/>
    <property type="match status" value="1"/>
</dbReference>
<dbReference type="EMBL" id="ADCX01000002">
    <property type="protein sequence ID" value="EFG26524.1"/>
    <property type="molecule type" value="Genomic_DNA"/>
</dbReference>
<evidence type="ECO:0000313" key="7">
    <source>
        <dbReference type="EMBL" id="EFG26524.1"/>
    </source>
</evidence>
<evidence type="ECO:0000313" key="8">
    <source>
        <dbReference type="Proteomes" id="UP000005777"/>
    </source>
</evidence>
<evidence type="ECO:0000259" key="5">
    <source>
        <dbReference type="Pfam" id="PF16874"/>
    </source>
</evidence>
<keyword evidence="8" id="KW-1185">Reference proteome</keyword>
<dbReference type="Pfam" id="PF16874">
    <property type="entry name" value="Glyco_hydro_36C"/>
    <property type="match status" value="1"/>
</dbReference>
<evidence type="ECO:0000256" key="4">
    <source>
        <dbReference type="ARBA" id="ARBA00023295"/>
    </source>
</evidence>
<dbReference type="PROSITE" id="PS00512">
    <property type="entry name" value="ALPHA_GALACTOSIDASE"/>
    <property type="match status" value="1"/>
</dbReference>
<dbReference type="eggNOG" id="COG3345">
    <property type="taxonomic scope" value="Bacteria"/>
</dbReference>
<dbReference type="InterPro" id="IPR013780">
    <property type="entry name" value="Glyco_hydro_b"/>
</dbReference>
<dbReference type="PANTHER" id="PTHR43053:SF3">
    <property type="entry name" value="ALPHA-GALACTOSIDASE C-RELATED"/>
    <property type="match status" value="1"/>
</dbReference>
<dbReference type="AlphaFoldDB" id="W5IHM4"/>
<dbReference type="PRINTS" id="PR00743">
    <property type="entry name" value="GLHYDRLASE36"/>
</dbReference>
<comment type="caution">
    <text evidence="7">The sequence shown here is derived from an EMBL/GenBank/DDBJ whole genome shotgun (WGS) entry which is preliminary data.</text>
</comment>
<dbReference type="InterPro" id="IPR031705">
    <property type="entry name" value="Glyco_hydro_36_C"/>
</dbReference>
<feature type="domain" description="Glycosyl hydrolase family 36 N-terminal" evidence="6">
    <location>
        <begin position="44"/>
        <end position="307"/>
    </location>
</feature>
<feature type="domain" description="Glycosyl hydrolase family 36 C-terminal" evidence="5">
    <location>
        <begin position="677"/>
        <end position="767"/>
    </location>
</feature>
<name>W5IHM4_SCAIO</name>
<protein>
    <recommendedName>
        <fullName evidence="2">alpha-galactosidase</fullName>
        <ecNumber evidence="2">3.2.1.22</ecNumber>
    </recommendedName>
</protein>
<dbReference type="InterPro" id="IPR013785">
    <property type="entry name" value="Aldolase_TIM"/>
</dbReference>
<dbReference type="InterPro" id="IPR038417">
    <property type="entry name" value="Alpga-gal_N_sf"/>
</dbReference>
<evidence type="ECO:0000256" key="2">
    <source>
        <dbReference type="ARBA" id="ARBA00012755"/>
    </source>
</evidence>
<dbReference type="InterPro" id="IPR017853">
    <property type="entry name" value="GH"/>
</dbReference>
<proteinExistence type="predicted"/>
<dbReference type="GO" id="GO:0016052">
    <property type="term" value="P:carbohydrate catabolic process"/>
    <property type="evidence" value="ECO:0007669"/>
    <property type="project" value="InterPro"/>
</dbReference>
<keyword evidence="4" id="KW-0326">Glycosidase</keyword>
<dbReference type="InterPro" id="IPR000111">
    <property type="entry name" value="Glyco_hydro_27/36_CS"/>
</dbReference>
<dbReference type="GO" id="GO:0004557">
    <property type="term" value="F:alpha-galactosidase activity"/>
    <property type="evidence" value="ECO:0007669"/>
    <property type="project" value="UniProtKB-EC"/>
</dbReference>
<dbReference type="Pfam" id="PF02065">
    <property type="entry name" value="Melibiase"/>
    <property type="match status" value="1"/>
</dbReference>
<dbReference type="FunFam" id="3.20.20.70:FF:000118">
    <property type="entry name" value="Alpha-galactosidase"/>
    <property type="match status" value="1"/>
</dbReference>
<dbReference type="Gene3D" id="3.20.20.70">
    <property type="entry name" value="Aldolase class I"/>
    <property type="match status" value="1"/>
</dbReference>
<organism evidence="7 8">
    <name type="scientific">Scardovia inopinata F0304</name>
    <dbReference type="NCBI Taxonomy" id="641146"/>
    <lineage>
        <taxon>Bacteria</taxon>
        <taxon>Bacillati</taxon>
        <taxon>Actinomycetota</taxon>
        <taxon>Actinomycetes</taxon>
        <taxon>Bifidobacteriales</taxon>
        <taxon>Bifidobacteriaceae</taxon>
        <taxon>Scardovia</taxon>
    </lineage>
</organism>
<dbReference type="Gene3D" id="2.60.40.1180">
    <property type="entry name" value="Golgi alpha-mannosidase II"/>
    <property type="match status" value="1"/>
</dbReference>
<accession>W5IHM4</accession>
<dbReference type="RefSeq" id="WP_006292485.1">
    <property type="nucleotide sequence ID" value="NZ_GG770225.1"/>
</dbReference>
<dbReference type="Gene3D" id="2.70.98.60">
    <property type="entry name" value="alpha-galactosidase from lactobacil brevis"/>
    <property type="match status" value="1"/>
</dbReference>
<reference evidence="7 8" key="1">
    <citation type="submission" date="2012-01" db="EMBL/GenBank/DDBJ databases">
        <title>The Genome Sequence of Scardovia inopinata F0304.</title>
        <authorList>
            <consortium name="The Broad Institute Genome Sequencing Platform"/>
            <person name="Earl A."/>
            <person name="Ward D."/>
            <person name="Feldgarden M."/>
            <person name="Gevers D."/>
            <person name="Izard J."/>
            <person name="Baranova O.V."/>
            <person name="Blanton J.M."/>
            <person name="Tanner A.C."/>
            <person name="Dewhirst F.E."/>
            <person name="Young S.K."/>
            <person name="Zeng Q."/>
            <person name="Gargeya S."/>
            <person name="Fitzgerald M."/>
            <person name="Haas B."/>
            <person name="Abouelleil A."/>
            <person name="Alvarado L."/>
            <person name="Arachchi H.M."/>
            <person name="Berlin A."/>
            <person name="Chapman S.B."/>
            <person name="Gearin G."/>
            <person name="Goldberg J."/>
            <person name="Griggs A."/>
            <person name="Gujja S."/>
            <person name="Hansen M."/>
            <person name="Heiman D."/>
            <person name="Howarth C."/>
            <person name="Larimer J."/>
            <person name="Lui A."/>
            <person name="MacDonald P.J."/>
            <person name="McCowen C."/>
            <person name="Montmayeur A."/>
            <person name="Murphy C."/>
            <person name="Neiman D."/>
            <person name="Pearson M."/>
            <person name="Priest M."/>
            <person name="Roberts A."/>
            <person name="Saif S."/>
            <person name="Shea T."/>
            <person name="Sisk P."/>
            <person name="Stolte C."/>
            <person name="Sykes S."/>
            <person name="Wortman J."/>
            <person name="Nusbaum C."/>
            <person name="Birren B."/>
        </authorList>
    </citation>
    <scope>NUCLEOTIDE SEQUENCE [LARGE SCALE GENOMIC DNA]</scope>
    <source>
        <strain evidence="7 8">F0304</strain>
    </source>
</reference>
<dbReference type="SUPFAM" id="SSF51445">
    <property type="entry name" value="(Trans)glycosidases"/>
    <property type="match status" value="1"/>
</dbReference>
<evidence type="ECO:0000259" key="6">
    <source>
        <dbReference type="Pfam" id="PF16875"/>
    </source>
</evidence>
<dbReference type="InterPro" id="IPR050985">
    <property type="entry name" value="Alpha-glycosidase_related"/>
</dbReference>
<gene>
    <name evidence="7" type="ORF">HMPREF9020_00143</name>
</gene>
<evidence type="ECO:0000256" key="1">
    <source>
        <dbReference type="ARBA" id="ARBA00001255"/>
    </source>
</evidence>
<dbReference type="InterPro" id="IPR002252">
    <property type="entry name" value="Glyco_hydro_36"/>
</dbReference>